<dbReference type="GO" id="GO:0005829">
    <property type="term" value="C:cytosol"/>
    <property type="evidence" value="ECO:0007669"/>
    <property type="project" value="TreeGrafter"/>
</dbReference>
<keyword evidence="1" id="KW-0238">DNA-binding</keyword>
<dbReference type="GO" id="GO:0003677">
    <property type="term" value="F:DNA binding"/>
    <property type="evidence" value="ECO:0007669"/>
    <property type="project" value="UniProtKB-KW"/>
</dbReference>
<dbReference type="PANTHER" id="PTHR46797">
    <property type="entry name" value="HTH-TYPE TRANSCRIPTIONAL REGULATOR"/>
    <property type="match status" value="1"/>
</dbReference>
<comment type="caution">
    <text evidence="3">The sequence shown here is derived from an EMBL/GenBank/DDBJ whole genome shotgun (WGS) entry which is preliminary data.</text>
</comment>
<name>A0A414JA90_9FIRM</name>
<dbReference type="RefSeq" id="WP_118050110.1">
    <property type="nucleotide sequence ID" value="NZ_CABJFK010000002.1"/>
</dbReference>
<dbReference type="SUPFAM" id="SSF47413">
    <property type="entry name" value="lambda repressor-like DNA-binding domains"/>
    <property type="match status" value="1"/>
</dbReference>
<evidence type="ECO:0000313" key="3">
    <source>
        <dbReference type="EMBL" id="RHE41388.1"/>
    </source>
</evidence>
<dbReference type="InterPro" id="IPR010982">
    <property type="entry name" value="Lambda_DNA-bd_dom_sf"/>
</dbReference>
<dbReference type="PROSITE" id="PS50943">
    <property type="entry name" value="HTH_CROC1"/>
    <property type="match status" value="1"/>
</dbReference>
<dbReference type="EMBL" id="QSKF01000002">
    <property type="protein sequence ID" value="RHE41388.1"/>
    <property type="molecule type" value="Genomic_DNA"/>
</dbReference>
<dbReference type="InterPro" id="IPR001387">
    <property type="entry name" value="Cro/C1-type_HTH"/>
</dbReference>
<organism evidence="3 4">
    <name type="scientific">Blautia obeum</name>
    <dbReference type="NCBI Taxonomy" id="40520"/>
    <lineage>
        <taxon>Bacteria</taxon>
        <taxon>Bacillati</taxon>
        <taxon>Bacillota</taxon>
        <taxon>Clostridia</taxon>
        <taxon>Lachnospirales</taxon>
        <taxon>Lachnospiraceae</taxon>
        <taxon>Blautia</taxon>
    </lineage>
</organism>
<protein>
    <submittedName>
        <fullName evidence="3">XRE family transcriptional regulator</fullName>
    </submittedName>
</protein>
<evidence type="ECO:0000259" key="2">
    <source>
        <dbReference type="PROSITE" id="PS50943"/>
    </source>
</evidence>
<sequence length="217" mass="24332">MTIGEKIRYCREQIGITQGKLAELTGIHPVSIRKYETNKMQPQPPQLEKIAAALDVSYNALNGIDNAGMRLETVGDLMGVLMVLCNSNILQITGERGEDNLLKFETVNVQFNPILASYLELNYNTHGNQKTLSLKDVLLNIRSHRTFNDLLIWEKINFLYQSSIKAAGDNPNEATQEAIANIAEAKEKVELELQKNQMLLDTSTGIKVKINPNYSIK</sequence>
<dbReference type="PANTHER" id="PTHR46797:SF24">
    <property type="entry name" value="DNA-BINDING PHAGE PROTEIN"/>
    <property type="match status" value="1"/>
</dbReference>
<dbReference type="Pfam" id="PF01381">
    <property type="entry name" value="HTH_3"/>
    <property type="match status" value="1"/>
</dbReference>
<feature type="domain" description="HTH cro/C1-type" evidence="2">
    <location>
        <begin position="7"/>
        <end position="61"/>
    </location>
</feature>
<dbReference type="InterPro" id="IPR050807">
    <property type="entry name" value="TransReg_Diox_bact_type"/>
</dbReference>
<evidence type="ECO:0000313" key="4">
    <source>
        <dbReference type="Proteomes" id="UP000283745"/>
    </source>
</evidence>
<dbReference type="Proteomes" id="UP000283745">
    <property type="component" value="Unassembled WGS sequence"/>
</dbReference>
<dbReference type="Gene3D" id="1.10.260.40">
    <property type="entry name" value="lambda repressor-like DNA-binding domains"/>
    <property type="match status" value="1"/>
</dbReference>
<accession>A0A414JA90</accession>
<dbReference type="GO" id="GO:0003700">
    <property type="term" value="F:DNA-binding transcription factor activity"/>
    <property type="evidence" value="ECO:0007669"/>
    <property type="project" value="TreeGrafter"/>
</dbReference>
<dbReference type="CDD" id="cd00093">
    <property type="entry name" value="HTH_XRE"/>
    <property type="match status" value="1"/>
</dbReference>
<proteinExistence type="predicted"/>
<evidence type="ECO:0000256" key="1">
    <source>
        <dbReference type="ARBA" id="ARBA00023125"/>
    </source>
</evidence>
<gene>
    <name evidence="3" type="ORF">DW740_03515</name>
</gene>
<dbReference type="SMART" id="SM00530">
    <property type="entry name" value="HTH_XRE"/>
    <property type="match status" value="1"/>
</dbReference>
<dbReference type="AlphaFoldDB" id="A0A414JA90"/>
<reference evidence="3 4" key="1">
    <citation type="submission" date="2018-08" db="EMBL/GenBank/DDBJ databases">
        <title>A genome reference for cultivated species of the human gut microbiota.</title>
        <authorList>
            <person name="Zou Y."/>
            <person name="Xue W."/>
            <person name="Luo G."/>
        </authorList>
    </citation>
    <scope>NUCLEOTIDE SEQUENCE [LARGE SCALE GENOMIC DNA]</scope>
    <source>
        <strain evidence="3 4">AM28-23</strain>
    </source>
</reference>